<feature type="binding site" evidence="6">
    <location>
        <position position="112"/>
    </location>
    <ligand>
        <name>(6R)-10-formyltetrahydrofolate</name>
        <dbReference type="ChEBI" id="CHEBI:195366"/>
    </ligand>
</feature>
<comment type="function">
    <text evidence="6">Catalyzes the transfer of a formyl group from 10-formyltetrahydrofolate to 5-phospho-ribosyl-glycinamide (GAR), producing 5-phospho-ribosyl-N-formylglycinamide (FGAR) and tetrahydrofolate.</text>
</comment>
<dbReference type="InterPro" id="IPR004607">
    <property type="entry name" value="GART"/>
</dbReference>
<evidence type="ECO:0000256" key="4">
    <source>
        <dbReference type="ARBA" id="ARBA00038440"/>
    </source>
</evidence>
<keyword evidence="10" id="KW-1185">Reference proteome</keyword>
<dbReference type="UniPathway" id="UPA00074">
    <property type="reaction ID" value="UER00126"/>
</dbReference>
<keyword evidence="3 6" id="KW-0658">Purine biosynthesis</keyword>
<comment type="pathway">
    <text evidence="1 6">Purine metabolism; IMP biosynthesis via de novo pathway; N(2)-formyl-N(1)-(5-phospho-D-ribosyl)glycinamide from N(1)-(5-phospho-D-ribosyl)glycinamide (10-formyl THF route): step 1/1.</text>
</comment>
<dbReference type="HAMAP" id="MF_01930">
    <property type="entry name" value="PurN"/>
    <property type="match status" value="1"/>
</dbReference>
<dbReference type="InterPro" id="IPR002376">
    <property type="entry name" value="Formyl_transf_N"/>
</dbReference>
<evidence type="ECO:0000256" key="2">
    <source>
        <dbReference type="ARBA" id="ARBA00022679"/>
    </source>
</evidence>
<name>A0A0Q9YLP5_9GAMM</name>
<dbReference type="GO" id="GO:0006189">
    <property type="term" value="P:'de novo' IMP biosynthetic process"/>
    <property type="evidence" value="ECO:0007669"/>
    <property type="project" value="UniProtKB-UniRule"/>
</dbReference>
<dbReference type="AlphaFoldDB" id="A0A0Q9YLP5"/>
<dbReference type="InterPro" id="IPR036477">
    <property type="entry name" value="Formyl_transf_N_sf"/>
</dbReference>
<reference evidence="8" key="1">
    <citation type="submission" date="2015-09" db="EMBL/GenBank/DDBJ databases">
        <title>Draft Genome Sequences of Two Novel Amoeba-resistant Intranuclear Bacteria, Candidatus Berkiella cookevillensis and Candidatus Berkiella aquae.</title>
        <authorList>
            <person name="Mehari Y.T."/>
            <person name="Arivett B.A."/>
            <person name="Farone A.L."/>
            <person name="Gunderson J.H."/>
            <person name="Farone M.B."/>
        </authorList>
    </citation>
    <scope>NUCLEOTIDE SEQUENCE [LARGE SCALE GENOMIC DNA]</scope>
    <source>
        <strain evidence="8">CC99</strain>
    </source>
</reference>
<evidence type="ECO:0000313" key="9">
    <source>
        <dbReference type="EMBL" id="MCS5708790.1"/>
    </source>
</evidence>
<keyword evidence="2 6" id="KW-0808">Transferase</keyword>
<gene>
    <name evidence="6 8" type="primary">purN</name>
    <name evidence="9" type="ORF">CC99x_007715</name>
    <name evidence="8" type="ORF">CC99x_02393</name>
</gene>
<dbReference type="GO" id="GO:0005829">
    <property type="term" value="C:cytosol"/>
    <property type="evidence" value="ECO:0007669"/>
    <property type="project" value="TreeGrafter"/>
</dbReference>
<dbReference type="Proteomes" id="UP000051494">
    <property type="component" value="Unassembled WGS sequence"/>
</dbReference>
<evidence type="ECO:0000256" key="5">
    <source>
        <dbReference type="ARBA" id="ARBA00047664"/>
    </source>
</evidence>
<dbReference type="Gene3D" id="3.40.50.170">
    <property type="entry name" value="Formyl transferase, N-terminal domain"/>
    <property type="match status" value="1"/>
</dbReference>
<dbReference type="PANTHER" id="PTHR43369">
    <property type="entry name" value="PHOSPHORIBOSYLGLYCINAMIDE FORMYLTRANSFERASE"/>
    <property type="match status" value="1"/>
</dbReference>
<evidence type="ECO:0000313" key="8">
    <source>
        <dbReference type="EMBL" id="KRG17425.1"/>
    </source>
</evidence>
<organism evidence="8">
    <name type="scientific">Candidatus Berkiella cookevillensis</name>
    <dbReference type="NCBI Taxonomy" id="437022"/>
    <lineage>
        <taxon>Bacteria</taxon>
        <taxon>Pseudomonadati</taxon>
        <taxon>Pseudomonadota</taxon>
        <taxon>Gammaproteobacteria</taxon>
        <taxon>Candidatus Berkiellales</taxon>
        <taxon>Candidatus Berkiellaceae</taxon>
        <taxon>Candidatus Berkiella</taxon>
    </lineage>
</organism>
<dbReference type="RefSeq" id="WP_200953507.1">
    <property type="nucleotide sequence ID" value="NZ_LKHV02000001.1"/>
</dbReference>
<dbReference type="PATRIC" id="fig|1590042.3.peg.2451"/>
<accession>A0A0Q9YLP5</accession>
<dbReference type="EMBL" id="LKHV02000001">
    <property type="protein sequence ID" value="MCS5708790.1"/>
    <property type="molecule type" value="Genomic_DNA"/>
</dbReference>
<comment type="catalytic activity">
    <reaction evidence="5 6">
        <text>N(1)-(5-phospho-beta-D-ribosyl)glycinamide + (6R)-10-formyltetrahydrofolate = N(2)-formyl-N(1)-(5-phospho-beta-D-ribosyl)glycinamide + (6S)-5,6,7,8-tetrahydrofolate + H(+)</text>
        <dbReference type="Rhea" id="RHEA:15053"/>
        <dbReference type="ChEBI" id="CHEBI:15378"/>
        <dbReference type="ChEBI" id="CHEBI:57453"/>
        <dbReference type="ChEBI" id="CHEBI:143788"/>
        <dbReference type="ChEBI" id="CHEBI:147286"/>
        <dbReference type="ChEBI" id="CHEBI:195366"/>
        <dbReference type="EC" id="2.1.2.2"/>
    </reaction>
</comment>
<dbReference type="EMBL" id="LKHV01000017">
    <property type="protein sequence ID" value="KRG17425.1"/>
    <property type="molecule type" value="Genomic_DNA"/>
</dbReference>
<comment type="similarity">
    <text evidence="4 6">Belongs to the GART family.</text>
</comment>
<dbReference type="EC" id="2.1.2.2" evidence="6"/>
<feature type="site" description="Raises pKa of active site His" evidence="6">
    <location>
        <position position="150"/>
    </location>
</feature>
<proteinExistence type="inferred from homology"/>
<evidence type="ECO:0000313" key="10">
    <source>
        <dbReference type="Proteomes" id="UP000051494"/>
    </source>
</evidence>
<protein>
    <recommendedName>
        <fullName evidence="6">Phosphoribosylglycinamide formyltransferase</fullName>
        <ecNumber evidence="6">2.1.2.2</ecNumber>
    </recommendedName>
    <alternativeName>
        <fullName evidence="6">5'-phosphoribosylglycinamide transformylase</fullName>
    </alternativeName>
    <alternativeName>
        <fullName evidence="6">GAR transformylase</fullName>
        <shortName evidence="6">GART</shortName>
    </alternativeName>
</protein>
<dbReference type="InterPro" id="IPR001555">
    <property type="entry name" value="GART_AS"/>
</dbReference>
<feature type="domain" description="Formyl transferase N-terminal" evidence="7">
    <location>
        <begin position="10"/>
        <end position="186"/>
    </location>
</feature>
<dbReference type="NCBIfam" id="TIGR00639">
    <property type="entry name" value="PurN"/>
    <property type="match status" value="1"/>
</dbReference>
<sequence>MNNAISAACKVVVLIGGSGSNLQALIDAMPNSHYEIVGVISHNPNAFGLERAEKAHIQTTVVDHTAFAERSHFEVALHEAIQHFKPDLVLLAGFMRILSDTFVTQYTGHLLNIHPSLLPKFKGLHTHQRALEQGETHHGASVHFVSAELDGGPVIAQTIIEVGEDASAEALQQRVLKTEHWLYPEIVNWFSNGRLKLSQNVVLLDNQPIPETGLQFTFTEIEGIKQ</sequence>
<dbReference type="Pfam" id="PF00551">
    <property type="entry name" value="Formyl_trans_N"/>
    <property type="match status" value="1"/>
</dbReference>
<dbReference type="PROSITE" id="PS00373">
    <property type="entry name" value="GART"/>
    <property type="match status" value="1"/>
</dbReference>
<reference evidence="9" key="3">
    <citation type="submission" date="2021-06" db="EMBL/GenBank/DDBJ databases">
        <title>Genomic Description and Analysis of Intracellular Bacteria, Candidatus Berkiella cookevillensis and Candidatus Berkiella aquae.</title>
        <authorList>
            <person name="Kidane D.T."/>
            <person name="Mehari Y.T."/>
            <person name="Rice F.C."/>
            <person name="Arivett B.A."/>
            <person name="Farone A.L."/>
            <person name="Berk S.G."/>
            <person name="Farone M.B."/>
        </authorList>
    </citation>
    <scope>NUCLEOTIDE SEQUENCE</scope>
    <source>
        <strain evidence="9">CC99</strain>
    </source>
</reference>
<comment type="caution">
    <text evidence="8">The sequence shown here is derived from an EMBL/GenBank/DDBJ whole genome shotgun (WGS) entry which is preliminary data.</text>
</comment>
<evidence type="ECO:0000256" key="6">
    <source>
        <dbReference type="HAMAP-Rule" id="MF_01930"/>
    </source>
</evidence>
<dbReference type="STRING" id="437022.CC99x_02393"/>
<dbReference type="SUPFAM" id="SSF53328">
    <property type="entry name" value="Formyltransferase"/>
    <property type="match status" value="1"/>
</dbReference>
<evidence type="ECO:0000256" key="1">
    <source>
        <dbReference type="ARBA" id="ARBA00005054"/>
    </source>
</evidence>
<evidence type="ECO:0000256" key="3">
    <source>
        <dbReference type="ARBA" id="ARBA00022755"/>
    </source>
</evidence>
<dbReference type="GO" id="GO:0004644">
    <property type="term" value="F:phosphoribosylglycinamide formyltransferase activity"/>
    <property type="evidence" value="ECO:0007669"/>
    <property type="project" value="UniProtKB-UniRule"/>
</dbReference>
<feature type="binding site" evidence="6">
    <location>
        <begin position="19"/>
        <end position="21"/>
    </location>
    <ligand>
        <name>N(1)-(5-phospho-beta-D-ribosyl)glycinamide</name>
        <dbReference type="ChEBI" id="CHEBI:143788"/>
    </ligand>
</feature>
<dbReference type="CDD" id="cd08645">
    <property type="entry name" value="FMT_core_GART"/>
    <property type="match status" value="1"/>
</dbReference>
<feature type="active site" description="Proton donor" evidence="6">
    <location>
        <position position="114"/>
    </location>
</feature>
<evidence type="ECO:0000259" key="7">
    <source>
        <dbReference type="Pfam" id="PF00551"/>
    </source>
</evidence>
<reference evidence="9" key="2">
    <citation type="journal article" date="2016" name="Genome Announc.">
        <title>Draft Genome Sequences of Two Novel Amoeba-Resistant Intranuclear Bacteria, 'Candidatus Berkiella cookevillensis' and 'Candidatus Berkiella aquae'.</title>
        <authorList>
            <person name="Mehari Y.T."/>
            <person name="Arivett B.A."/>
            <person name="Farone A.L."/>
            <person name="Gunderson J.H."/>
            <person name="Farone M.B."/>
        </authorList>
    </citation>
    <scope>NUCLEOTIDE SEQUENCE</scope>
    <source>
        <strain evidence="9">CC99</strain>
    </source>
</reference>
<feature type="binding site" evidence="6">
    <location>
        <position position="70"/>
    </location>
    <ligand>
        <name>(6R)-10-formyltetrahydrofolate</name>
        <dbReference type="ChEBI" id="CHEBI:195366"/>
    </ligand>
</feature>
<dbReference type="PANTHER" id="PTHR43369:SF2">
    <property type="entry name" value="PHOSPHORIBOSYLGLYCINAMIDE FORMYLTRANSFERASE"/>
    <property type="match status" value="1"/>
</dbReference>
<feature type="binding site" evidence="6">
    <location>
        <begin position="95"/>
        <end position="98"/>
    </location>
    <ligand>
        <name>(6R)-10-formyltetrahydrofolate</name>
        <dbReference type="ChEBI" id="CHEBI:195366"/>
    </ligand>
</feature>